<dbReference type="InterPro" id="IPR027304">
    <property type="entry name" value="Trigger_fact/SurA_dom_sf"/>
</dbReference>
<comment type="caution">
    <text evidence="3">The sequence shown here is derived from an EMBL/GenBank/DDBJ whole genome shotgun (WGS) entry which is preliminary data.</text>
</comment>
<dbReference type="RefSeq" id="WP_110935209.1">
    <property type="nucleotide sequence ID" value="NZ_KZ614146.1"/>
</dbReference>
<evidence type="ECO:0000256" key="2">
    <source>
        <dbReference type="SAM" id="SignalP"/>
    </source>
</evidence>
<keyword evidence="3" id="KW-0413">Isomerase</keyword>
<gene>
    <name evidence="3" type="ORF">CR203_09765</name>
</gene>
<accession>A0A3A9K803</accession>
<dbReference type="PROSITE" id="PS51257">
    <property type="entry name" value="PROKAR_LIPOPROTEIN"/>
    <property type="match status" value="1"/>
</dbReference>
<feature type="compositionally biased region" description="Low complexity" evidence="1">
    <location>
        <begin position="25"/>
        <end position="42"/>
    </location>
</feature>
<dbReference type="PANTHER" id="PTHR47245:SF2">
    <property type="entry name" value="PEPTIDYL-PROLYL CIS-TRANS ISOMERASE HP_0175-RELATED"/>
    <property type="match status" value="1"/>
</dbReference>
<dbReference type="AlphaFoldDB" id="A0A3A9K803"/>
<dbReference type="InterPro" id="IPR050245">
    <property type="entry name" value="PrsA_foldase"/>
</dbReference>
<reference evidence="3 4" key="1">
    <citation type="submission" date="2017-10" db="EMBL/GenBank/DDBJ databases">
        <title>Bacillus sp. nov., a halophilic bacterium isolated from a Keqin Lake.</title>
        <authorList>
            <person name="Wang H."/>
        </authorList>
    </citation>
    <scope>NUCLEOTIDE SEQUENCE [LARGE SCALE GENOMIC DNA]</scope>
    <source>
        <strain evidence="3 4">KCTC 13187</strain>
    </source>
</reference>
<dbReference type="GO" id="GO:0016853">
    <property type="term" value="F:isomerase activity"/>
    <property type="evidence" value="ECO:0007669"/>
    <property type="project" value="UniProtKB-KW"/>
</dbReference>
<feature type="chain" id="PRO_5039209859" evidence="2">
    <location>
        <begin position="23"/>
        <end position="279"/>
    </location>
</feature>
<sequence length="279" mass="31364">MKRFTRKTFLAIPLAGVLLLAACGGNETENNTTNNGANNNETATEENEATNTEEVPAEDNEAAVDPETEAAMPEPDLEGIPDVVAEVNGEEIAKEEFVTTYEGQFQQIAMQSQMSGQELDQDQLKTQVAESMIGTELLIQEAENAGFEASQEEIDETLEELATQFQLESKEEFMTLMQEQGMEEEEIMTQLEMQVKVDQLIASEAGDIEPTEEELQEYYDQIVAQQEQMSDENSEEVEIPSFDEVKPEIEKQLKSQKESEVYQTLIERLREEADVTINL</sequence>
<dbReference type="Proteomes" id="UP000281498">
    <property type="component" value="Unassembled WGS sequence"/>
</dbReference>
<evidence type="ECO:0000313" key="3">
    <source>
        <dbReference type="EMBL" id="RKL67628.1"/>
    </source>
</evidence>
<name>A0A3A9K803_9BACI</name>
<dbReference type="OrthoDB" id="4775280at2"/>
<organism evidence="3 4">
    <name type="scientific">Salipaludibacillus neizhouensis</name>
    <dbReference type="NCBI Taxonomy" id="885475"/>
    <lineage>
        <taxon>Bacteria</taxon>
        <taxon>Bacillati</taxon>
        <taxon>Bacillota</taxon>
        <taxon>Bacilli</taxon>
        <taxon>Bacillales</taxon>
        <taxon>Bacillaceae</taxon>
    </lineage>
</organism>
<dbReference type="PANTHER" id="PTHR47245">
    <property type="entry name" value="PEPTIDYLPROLYL ISOMERASE"/>
    <property type="match status" value="1"/>
</dbReference>
<proteinExistence type="predicted"/>
<dbReference type="EMBL" id="PDOE01000003">
    <property type="protein sequence ID" value="RKL67628.1"/>
    <property type="molecule type" value="Genomic_DNA"/>
</dbReference>
<protein>
    <submittedName>
        <fullName evidence="3">Peptidylprolyl isomerase</fullName>
    </submittedName>
</protein>
<keyword evidence="2" id="KW-0732">Signal</keyword>
<dbReference type="Pfam" id="PF13624">
    <property type="entry name" value="SurA_N_3"/>
    <property type="match status" value="1"/>
</dbReference>
<evidence type="ECO:0000313" key="4">
    <source>
        <dbReference type="Proteomes" id="UP000281498"/>
    </source>
</evidence>
<dbReference type="Gene3D" id="1.10.4030.10">
    <property type="entry name" value="Porin chaperone SurA, peptide-binding domain"/>
    <property type="match status" value="1"/>
</dbReference>
<dbReference type="SUPFAM" id="SSF109998">
    <property type="entry name" value="Triger factor/SurA peptide-binding domain-like"/>
    <property type="match status" value="1"/>
</dbReference>
<feature type="region of interest" description="Disordered" evidence="1">
    <location>
        <begin position="25"/>
        <end position="78"/>
    </location>
</feature>
<evidence type="ECO:0000256" key="1">
    <source>
        <dbReference type="SAM" id="MobiDB-lite"/>
    </source>
</evidence>
<feature type="signal peptide" evidence="2">
    <location>
        <begin position="1"/>
        <end position="22"/>
    </location>
</feature>
<keyword evidence="4" id="KW-1185">Reference proteome</keyword>
<feature type="compositionally biased region" description="Acidic residues" evidence="1">
    <location>
        <begin position="55"/>
        <end position="68"/>
    </location>
</feature>